<dbReference type="PANTHER" id="PTHR33986">
    <property type="entry name" value="OS02G0535700 PROTEIN"/>
    <property type="match status" value="1"/>
</dbReference>
<comment type="caution">
    <text evidence="1">The sequence shown here is derived from an EMBL/GenBank/DDBJ whole genome shotgun (WGS) entry which is preliminary data.</text>
</comment>
<evidence type="ECO:0000313" key="1">
    <source>
        <dbReference type="EMBL" id="MDM5146934.1"/>
    </source>
</evidence>
<reference evidence="1" key="1">
    <citation type="submission" date="2022-08" db="EMBL/GenBank/DDBJ databases">
        <authorList>
            <person name="Dzunkova M."/>
            <person name="La Clair J."/>
            <person name="Tyml T."/>
            <person name="Doud D."/>
            <person name="Schulz F."/>
            <person name="Piquer S."/>
            <person name="Porcel Sanchis D."/>
            <person name="Osborn A."/>
            <person name="Robinson D."/>
            <person name="Louie K.B."/>
            <person name="Bowen B.P."/>
            <person name="Bowers R."/>
            <person name="Lee J."/>
            <person name="Arnau Llombart V."/>
            <person name="Diaz Villanueva W."/>
            <person name="Gosliner T."/>
            <person name="Northen T."/>
            <person name="Cheng J.-F."/>
            <person name="Burkart M.D."/>
            <person name="Woyke T."/>
        </authorList>
    </citation>
    <scope>NUCLEOTIDE SEQUENCE</scope>
    <source>
        <strain evidence="1">Df01</strain>
    </source>
</reference>
<name>A0ABT7QJP6_9GAMM</name>
<accession>A0ABT7QJP6</accession>
<gene>
    <name evidence="1" type="ORF">NQX30_00835</name>
</gene>
<organism evidence="1 2">
    <name type="scientific">Candidatus Doriopsillibacter californiensis</name>
    <dbReference type="NCBI Taxonomy" id="2970740"/>
    <lineage>
        <taxon>Bacteria</taxon>
        <taxon>Pseudomonadati</taxon>
        <taxon>Pseudomonadota</taxon>
        <taxon>Gammaproteobacteria</taxon>
        <taxon>Candidatus Tethybacterales</taxon>
        <taxon>Candidatus Persebacteraceae</taxon>
        <taxon>Candidatus Doriopsillibacter</taxon>
    </lineage>
</organism>
<keyword evidence="2" id="KW-1185">Reference proteome</keyword>
<dbReference type="Pfam" id="PF06258">
    <property type="entry name" value="Mito_fiss_Elm1"/>
    <property type="match status" value="1"/>
</dbReference>
<sequence>MRIWLMDSGGAGFRAQTAGLGNAIAARHPQTAITTITVSSRLWPRLFLSASLPDKDRPDVVIACGRAAVVPALAAKRRHGAFTVYIQRPPKANAFDAVVCGLHDNLTGDNVLPIIGSVGGFCANTLVHRRHAAEKIFAAVPEPRTAVLIGGSNRAFNFTPEDCRQLAAEIKETAGDSGLLVSVSRRTGKQNTAIFDTAFAGSKHFFFNGNGDNPYTDMLAVADRFVVTGDSVNMLSEACTAGKPTYIFPLRKKFICVTAAKFHRFHHLLIDNGYARLWEKRFDEWSSPAFNETARAADFVLRRYHEWCQRG</sequence>
<dbReference type="Proteomes" id="UP001168167">
    <property type="component" value="Unassembled WGS sequence"/>
</dbReference>
<reference evidence="1" key="2">
    <citation type="journal article" date="2023" name="Microbiome">
        <title>Synthase-selected sorting approach identifies a beta-lactone synthase in a nudibranch symbiotic bacterium.</title>
        <authorList>
            <person name="Dzunkova M."/>
            <person name="La Clair J.J."/>
            <person name="Tyml T."/>
            <person name="Doud D."/>
            <person name="Schulz F."/>
            <person name="Piquer-Esteban S."/>
            <person name="Porcel Sanchis D."/>
            <person name="Osborn A."/>
            <person name="Robinson D."/>
            <person name="Louie K.B."/>
            <person name="Bowen B.P."/>
            <person name="Bowers R.M."/>
            <person name="Lee J."/>
            <person name="Arnau V."/>
            <person name="Diaz-Villanueva W."/>
            <person name="Stepanauskas R."/>
            <person name="Gosliner T."/>
            <person name="Date S.V."/>
            <person name="Northen T.R."/>
            <person name="Cheng J.F."/>
            <person name="Burkart M.D."/>
            <person name="Woyke T."/>
        </authorList>
    </citation>
    <scope>NUCLEOTIDE SEQUENCE</scope>
    <source>
        <strain evidence="1">Df01</strain>
    </source>
</reference>
<dbReference type="PANTHER" id="PTHR33986:SF15">
    <property type="entry name" value="MITOCHONDRIAL FISSION PROTEIN ELM1"/>
    <property type="match status" value="1"/>
</dbReference>
<protein>
    <submittedName>
        <fullName evidence="1">Mitochondrial fission ELM1 family protein</fullName>
    </submittedName>
</protein>
<dbReference type="InterPro" id="IPR009367">
    <property type="entry name" value="Elm1-like"/>
</dbReference>
<dbReference type="SUPFAM" id="SSF53756">
    <property type="entry name" value="UDP-Glycosyltransferase/glycogen phosphorylase"/>
    <property type="match status" value="1"/>
</dbReference>
<evidence type="ECO:0000313" key="2">
    <source>
        <dbReference type="Proteomes" id="UP001168167"/>
    </source>
</evidence>
<proteinExistence type="predicted"/>
<dbReference type="EMBL" id="JANQAO010000001">
    <property type="protein sequence ID" value="MDM5146934.1"/>
    <property type="molecule type" value="Genomic_DNA"/>
</dbReference>